<evidence type="ECO:0000313" key="1">
    <source>
        <dbReference type="EMBL" id="TCI13316.1"/>
    </source>
</evidence>
<comment type="caution">
    <text evidence="1">The sequence shown here is derived from an EMBL/GenBank/DDBJ whole genome shotgun (WGS) entry which is preliminary data.</text>
</comment>
<dbReference type="RefSeq" id="WP_131149903.1">
    <property type="nucleotide sequence ID" value="NZ_SJTG01000001.1"/>
</dbReference>
<dbReference type="PANTHER" id="PTHR45566:SF1">
    <property type="entry name" value="HTH-TYPE TRANSCRIPTIONAL REGULATOR YHJB-RELATED"/>
    <property type="match status" value="1"/>
</dbReference>
<gene>
    <name evidence="1" type="ORF">EZM97_08560</name>
</gene>
<dbReference type="InterPro" id="IPR051015">
    <property type="entry name" value="EvgA-like"/>
</dbReference>
<organism evidence="1 2">
    <name type="scientific">Dyella soli</name>
    <dbReference type="NCBI Taxonomy" id="522319"/>
    <lineage>
        <taxon>Bacteria</taxon>
        <taxon>Pseudomonadati</taxon>
        <taxon>Pseudomonadota</taxon>
        <taxon>Gammaproteobacteria</taxon>
        <taxon>Lysobacterales</taxon>
        <taxon>Rhodanobacteraceae</taxon>
        <taxon>Dyella</taxon>
    </lineage>
</organism>
<sequence length="152" mass="16266">MQPRIIIADEYPVVLYGAEHALICAGWRIALTTSKPAQLPSLLGIVSCELLIVDPFQSGEMFTTGMSLLGQLRRAYPDTRVVVFTEACSACVVRELERHDIHALVCKGDGTGELVAAVHQVTAGKKYISSSVASLHPALCPQRASEMAESGG</sequence>
<proteinExistence type="predicted"/>
<reference evidence="1 2" key="1">
    <citation type="submission" date="2019-02" db="EMBL/GenBank/DDBJ databases">
        <title>Dyella amyloliquefaciens sp. nov., isolated from forest soil.</title>
        <authorList>
            <person name="Gao Z.-H."/>
            <person name="Qiu L.-H."/>
        </authorList>
    </citation>
    <scope>NUCLEOTIDE SEQUENCE [LARGE SCALE GENOMIC DNA]</scope>
    <source>
        <strain evidence="1 2">KACC 12747</strain>
    </source>
</reference>
<evidence type="ECO:0000313" key="2">
    <source>
        <dbReference type="Proteomes" id="UP000291822"/>
    </source>
</evidence>
<dbReference type="Gene3D" id="3.40.50.2300">
    <property type="match status" value="1"/>
</dbReference>
<accession>A0A4R0Z2A5</accession>
<dbReference type="AlphaFoldDB" id="A0A4R0Z2A5"/>
<dbReference type="SUPFAM" id="SSF52172">
    <property type="entry name" value="CheY-like"/>
    <property type="match status" value="1"/>
</dbReference>
<dbReference type="InterPro" id="IPR011006">
    <property type="entry name" value="CheY-like_superfamily"/>
</dbReference>
<dbReference type="EMBL" id="SJTG01000001">
    <property type="protein sequence ID" value="TCI13316.1"/>
    <property type="molecule type" value="Genomic_DNA"/>
</dbReference>
<keyword evidence="2" id="KW-1185">Reference proteome</keyword>
<dbReference type="PANTHER" id="PTHR45566">
    <property type="entry name" value="HTH-TYPE TRANSCRIPTIONAL REGULATOR YHJB-RELATED"/>
    <property type="match status" value="1"/>
</dbReference>
<name>A0A4R0Z2A5_9GAMM</name>
<dbReference type="Proteomes" id="UP000291822">
    <property type="component" value="Unassembled WGS sequence"/>
</dbReference>
<protein>
    <submittedName>
        <fullName evidence="1">Response regulator transcription factor</fullName>
    </submittedName>
</protein>